<proteinExistence type="predicted"/>
<evidence type="ECO:0000313" key="1">
    <source>
        <dbReference type="EMBL" id="RHZ68655.1"/>
    </source>
</evidence>
<reference evidence="1 2" key="1">
    <citation type="submission" date="2018-08" db="EMBL/GenBank/DDBJ databases">
        <title>Genome and evolution of the arbuscular mycorrhizal fungus Diversispora epigaea (formerly Glomus versiforme) and its bacterial endosymbionts.</title>
        <authorList>
            <person name="Sun X."/>
            <person name="Fei Z."/>
            <person name="Harrison M."/>
        </authorList>
    </citation>
    <scope>NUCLEOTIDE SEQUENCE [LARGE SCALE GENOMIC DNA]</scope>
    <source>
        <strain evidence="1 2">IT104</strain>
    </source>
</reference>
<name>A0A397HZJ6_9GLOM</name>
<organism evidence="1 2">
    <name type="scientific">Diversispora epigaea</name>
    <dbReference type="NCBI Taxonomy" id="1348612"/>
    <lineage>
        <taxon>Eukaryota</taxon>
        <taxon>Fungi</taxon>
        <taxon>Fungi incertae sedis</taxon>
        <taxon>Mucoromycota</taxon>
        <taxon>Glomeromycotina</taxon>
        <taxon>Glomeromycetes</taxon>
        <taxon>Diversisporales</taxon>
        <taxon>Diversisporaceae</taxon>
        <taxon>Diversispora</taxon>
    </lineage>
</organism>
<accession>A0A397HZJ6</accession>
<dbReference type="EMBL" id="PQFF01000268">
    <property type="protein sequence ID" value="RHZ68655.1"/>
    <property type="molecule type" value="Genomic_DNA"/>
</dbReference>
<dbReference type="InterPro" id="IPR011856">
    <property type="entry name" value="tRNA_endonuc-like_dom_sf"/>
</dbReference>
<dbReference type="Proteomes" id="UP000266861">
    <property type="component" value="Unassembled WGS sequence"/>
</dbReference>
<evidence type="ECO:0000313" key="2">
    <source>
        <dbReference type="Proteomes" id="UP000266861"/>
    </source>
</evidence>
<dbReference type="AlphaFoldDB" id="A0A397HZJ6"/>
<protein>
    <submittedName>
        <fullName evidence="1">Uncharacterized protein</fullName>
    </submittedName>
</protein>
<dbReference type="OrthoDB" id="2366574at2759"/>
<gene>
    <name evidence="1" type="ORF">Glove_294g139</name>
</gene>
<sequence>MSENDKFKKWFKILFNAFHQEETVIEFPHDSYPPKEFLDIVSPNKSKSIKCIENVIYWSKVDEPEIIQQAINYIEDHFVLLDTTKNDHDEQWQAFKDKENVLNKQEKMEWELQKDILENIDDFVPGFKFLHKYEWMPSPNNHKGGINDFILTNGKGIFAIVETKRVDKSKEKKSRKFKVIEQATRYKQAFVEQRLQEPDVIAIVAVGITDESLKKRYWSGLYDENVFRAFNIKYGNGDFPEPVNKGLFYASANSSSSSINFLSN</sequence>
<dbReference type="GO" id="GO:0003676">
    <property type="term" value="F:nucleic acid binding"/>
    <property type="evidence" value="ECO:0007669"/>
    <property type="project" value="InterPro"/>
</dbReference>
<keyword evidence="2" id="KW-1185">Reference proteome</keyword>
<dbReference type="Gene3D" id="3.40.1350.10">
    <property type="match status" value="1"/>
</dbReference>
<comment type="caution">
    <text evidence="1">The sequence shown here is derived from an EMBL/GenBank/DDBJ whole genome shotgun (WGS) entry which is preliminary data.</text>
</comment>